<accession>A0A644XWZ9</accession>
<evidence type="ECO:0000313" key="1">
    <source>
        <dbReference type="EMBL" id="MPM20457.1"/>
    </source>
</evidence>
<gene>
    <name evidence="1" type="ORF">SDC9_66887</name>
</gene>
<sequence length="220" mass="25595">MNIYENESGILGSASVDSLKESIKEFFKQTTEIRTRLGRQGYLLDKYLSYLFEATNGILAYEAATEGFETVTTMNSLCVEILKGEVKNKEHPFYEQVKAFIDAHPLKYQESFTRLSLYDAMLSCDYLESAYEQYYTDLVADIREFLDIVDLNDLYNKICEVLGGEKELEQLYLLFCQRFLIAKAMDIFLQGMTNQLLYSLTYRDRETSKQVFQLLLDEAF</sequence>
<protein>
    <submittedName>
        <fullName evidence="1">Uncharacterized protein</fullName>
    </submittedName>
</protein>
<dbReference type="EMBL" id="VSSQ01003385">
    <property type="protein sequence ID" value="MPM20457.1"/>
    <property type="molecule type" value="Genomic_DNA"/>
</dbReference>
<comment type="caution">
    <text evidence="1">The sequence shown here is derived from an EMBL/GenBank/DDBJ whole genome shotgun (WGS) entry which is preliminary data.</text>
</comment>
<dbReference type="AlphaFoldDB" id="A0A644XWZ9"/>
<reference evidence="1" key="1">
    <citation type="submission" date="2019-08" db="EMBL/GenBank/DDBJ databases">
        <authorList>
            <person name="Kucharzyk K."/>
            <person name="Murdoch R.W."/>
            <person name="Higgins S."/>
            <person name="Loffler F."/>
        </authorList>
    </citation>
    <scope>NUCLEOTIDE SEQUENCE</scope>
</reference>
<name>A0A644XWZ9_9ZZZZ</name>
<organism evidence="1">
    <name type="scientific">bioreactor metagenome</name>
    <dbReference type="NCBI Taxonomy" id="1076179"/>
    <lineage>
        <taxon>unclassified sequences</taxon>
        <taxon>metagenomes</taxon>
        <taxon>ecological metagenomes</taxon>
    </lineage>
</organism>
<proteinExistence type="predicted"/>